<evidence type="ECO:0000256" key="8">
    <source>
        <dbReference type="RuleBase" id="RU000461"/>
    </source>
</evidence>
<comment type="cofactor">
    <cofactor evidence="1 7">
        <name>heme</name>
        <dbReference type="ChEBI" id="CHEBI:30413"/>
    </cofactor>
</comment>
<dbReference type="PRINTS" id="PR00463">
    <property type="entry name" value="EP450I"/>
</dbReference>
<evidence type="ECO:0000256" key="1">
    <source>
        <dbReference type="ARBA" id="ARBA00001971"/>
    </source>
</evidence>
<dbReference type="Proteomes" id="UP001186944">
    <property type="component" value="Unassembled WGS sequence"/>
</dbReference>
<evidence type="ECO:0000256" key="3">
    <source>
        <dbReference type="ARBA" id="ARBA00022723"/>
    </source>
</evidence>
<dbReference type="GO" id="GO:0020037">
    <property type="term" value="F:heme binding"/>
    <property type="evidence" value="ECO:0007669"/>
    <property type="project" value="InterPro"/>
</dbReference>
<organism evidence="9 10">
    <name type="scientific">Pinctada imbricata</name>
    <name type="common">Atlantic pearl-oyster</name>
    <name type="synonym">Pinctada martensii</name>
    <dbReference type="NCBI Taxonomy" id="66713"/>
    <lineage>
        <taxon>Eukaryota</taxon>
        <taxon>Metazoa</taxon>
        <taxon>Spiralia</taxon>
        <taxon>Lophotrochozoa</taxon>
        <taxon>Mollusca</taxon>
        <taxon>Bivalvia</taxon>
        <taxon>Autobranchia</taxon>
        <taxon>Pteriomorphia</taxon>
        <taxon>Pterioida</taxon>
        <taxon>Pterioidea</taxon>
        <taxon>Pteriidae</taxon>
        <taxon>Pinctada</taxon>
    </lineage>
</organism>
<dbReference type="FunFam" id="1.10.630.10:FF:000036">
    <property type="entry name" value="CYtochrome P450 family"/>
    <property type="match status" value="1"/>
</dbReference>
<dbReference type="GO" id="GO:0016712">
    <property type="term" value="F:oxidoreductase activity, acting on paired donors, with incorporation or reduction of molecular oxygen, reduced flavin or flavoprotein as one donor, and incorporation of one atom of oxygen"/>
    <property type="evidence" value="ECO:0007669"/>
    <property type="project" value="TreeGrafter"/>
</dbReference>
<protein>
    <submittedName>
        <fullName evidence="9">Uncharacterized protein</fullName>
    </submittedName>
</protein>
<keyword evidence="10" id="KW-1185">Reference proteome</keyword>
<sequence>MLPPGPPTIPFLGNLNLDMSDMMILFRDLRKRYGDIFSLILGKRTVIVVCGIDKLHEVLVKHGDSTSDRPAAFWFKDVFLQAGVGSSNGKQWKELRTTTIKALRDQGVGKKEIETRILEEVEVFLERIQDTAGKPFNIKNLTNISISNVVCSITFGERHDHTDKDFIKLTNLIDDLLSHPYSIGLLMFLPVLQYFPLDPFGAKKMKRYASCIREHCRKVLEAHRKSFNSDEIRDVVDLLIEKQNVYGTSEESAFSDAMVIQTLSDLLIGGTDTTVTTLRWFYLFMIKYPEVQARMRDEIMATIGRNRPITIRDRAHLHYCEAVINETLRLGNIGPFSLPHMVSQDFMLDDYLIPKGAIIMPSLDSVHFDSNHFDDADKFDPLRFLDEKGELTKMKDIMPFSTGRRSCIGESLARVELFLFTTNLLQSFELLPETDTTDPSLEYKLGVTHGPKPYLIRAIPL</sequence>
<feature type="binding site" description="axial binding residue" evidence="7">
    <location>
        <position position="407"/>
    </location>
    <ligand>
        <name>heme</name>
        <dbReference type="ChEBI" id="CHEBI:30413"/>
    </ligand>
    <ligandPart>
        <name>Fe</name>
        <dbReference type="ChEBI" id="CHEBI:18248"/>
    </ligandPart>
</feature>
<dbReference type="InterPro" id="IPR036396">
    <property type="entry name" value="Cyt_P450_sf"/>
</dbReference>
<evidence type="ECO:0000256" key="4">
    <source>
        <dbReference type="ARBA" id="ARBA00023002"/>
    </source>
</evidence>
<reference evidence="9" key="1">
    <citation type="submission" date="2019-08" db="EMBL/GenBank/DDBJ databases">
        <title>The improved chromosome-level genome for the pearl oyster Pinctada fucata martensii using PacBio sequencing and Hi-C.</title>
        <authorList>
            <person name="Zheng Z."/>
        </authorList>
    </citation>
    <scope>NUCLEOTIDE SEQUENCE</scope>
    <source>
        <strain evidence="9">ZZ-2019</strain>
        <tissue evidence="9">Adductor muscle</tissue>
    </source>
</reference>
<dbReference type="InterPro" id="IPR001128">
    <property type="entry name" value="Cyt_P450"/>
</dbReference>
<dbReference type="GO" id="GO:0005506">
    <property type="term" value="F:iron ion binding"/>
    <property type="evidence" value="ECO:0007669"/>
    <property type="project" value="InterPro"/>
</dbReference>
<dbReference type="PROSITE" id="PS00086">
    <property type="entry name" value="CYTOCHROME_P450"/>
    <property type="match status" value="1"/>
</dbReference>
<evidence type="ECO:0000313" key="10">
    <source>
        <dbReference type="Proteomes" id="UP001186944"/>
    </source>
</evidence>
<proteinExistence type="inferred from homology"/>
<dbReference type="GO" id="GO:0006805">
    <property type="term" value="P:xenobiotic metabolic process"/>
    <property type="evidence" value="ECO:0007669"/>
    <property type="project" value="TreeGrafter"/>
</dbReference>
<keyword evidence="4 8" id="KW-0560">Oxidoreductase</keyword>
<keyword evidence="3 7" id="KW-0479">Metal-binding</keyword>
<keyword evidence="6 8" id="KW-0503">Monooxygenase</keyword>
<comment type="caution">
    <text evidence="9">The sequence shown here is derived from an EMBL/GenBank/DDBJ whole genome shotgun (WGS) entry which is preliminary data.</text>
</comment>
<dbReference type="InterPro" id="IPR017972">
    <property type="entry name" value="Cyt_P450_CS"/>
</dbReference>
<dbReference type="Gene3D" id="1.10.630.10">
    <property type="entry name" value="Cytochrome P450"/>
    <property type="match status" value="1"/>
</dbReference>
<comment type="similarity">
    <text evidence="2 8">Belongs to the cytochrome P450 family.</text>
</comment>
<evidence type="ECO:0000256" key="5">
    <source>
        <dbReference type="ARBA" id="ARBA00023004"/>
    </source>
</evidence>
<accession>A0AA89C2J5</accession>
<keyword evidence="7 8" id="KW-0349">Heme</keyword>
<dbReference type="GO" id="GO:0006082">
    <property type="term" value="P:organic acid metabolic process"/>
    <property type="evidence" value="ECO:0007669"/>
    <property type="project" value="TreeGrafter"/>
</dbReference>
<dbReference type="EMBL" id="VSWD01000003">
    <property type="protein sequence ID" value="KAK3106266.1"/>
    <property type="molecule type" value="Genomic_DNA"/>
</dbReference>
<dbReference type="GO" id="GO:0005737">
    <property type="term" value="C:cytoplasm"/>
    <property type="evidence" value="ECO:0007669"/>
    <property type="project" value="TreeGrafter"/>
</dbReference>
<evidence type="ECO:0000256" key="7">
    <source>
        <dbReference type="PIRSR" id="PIRSR602401-1"/>
    </source>
</evidence>
<evidence type="ECO:0000313" key="9">
    <source>
        <dbReference type="EMBL" id="KAK3106266.1"/>
    </source>
</evidence>
<dbReference type="AlphaFoldDB" id="A0AA89C2J5"/>
<evidence type="ECO:0000256" key="6">
    <source>
        <dbReference type="ARBA" id="ARBA00023033"/>
    </source>
</evidence>
<dbReference type="SUPFAM" id="SSF48264">
    <property type="entry name" value="Cytochrome P450"/>
    <property type="match status" value="1"/>
</dbReference>
<dbReference type="PRINTS" id="PR00385">
    <property type="entry name" value="P450"/>
</dbReference>
<dbReference type="InterPro" id="IPR002401">
    <property type="entry name" value="Cyt_P450_E_grp-I"/>
</dbReference>
<dbReference type="PANTHER" id="PTHR24300">
    <property type="entry name" value="CYTOCHROME P450 508A4-RELATED"/>
    <property type="match status" value="1"/>
</dbReference>
<keyword evidence="5 7" id="KW-0408">Iron</keyword>
<gene>
    <name evidence="9" type="ORF">FSP39_016331</name>
</gene>
<name>A0AA89C2J5_PINIB</name>
<dbReference type="PANTHER" id="PTHR24300:SF375">
    <property type="entry name" value="CYTOCHROME P450 FAMILY"/>
    <property type="match status" value="1"/>
</dbReference>
<evidence type="ECO:0000256" key="2">
    <source>
        <dbReference type="ARBA" id="ARBA00010617"/>
    </source>
</evidence>
<dbReference type="Pfam" id="PF00067">
    <property type="entry name" value="p450"/>
    <property type="match status" value="1"/>
</dbReference>
<dbReference type="InterPro" id="IPR050182">
    <property type="entry name" value="Cytochrome_P450_fam2"/>
</dbReference>